<feature type="binding site" evidence="8">
    <location>
        <begin position="18"/>
        <end position="19"/>
    </location>
    <ligand>
        <name>substrate</name>
    </ligand>
</feature>
<feature type="binding site" evidence="8">
    <location>
        <begin position="50"/>
        <end position="51"/>
    </location>
    <ligand>
        <name>substrate</name>
    </ligand>
</feature>
<feature type="active site" description="Proton donor/acceptor" evidence="8">
    <location>
        <position position="81"/>
    </location>
</feature>
<feature type="binding site" evidence="8">
    <location>
        <begin position="193"/>
        <end position="194"/>
    </location>
    <ligand>
        <name>substrate</name>
    </ligand>
</feature>
<sequence>MTTLESLEYRERPIGVFDSGVGGLTVVREIMRQIPNEKIVYFGDTARVPYGSKSRETVTRFSEQIVRFLQTKQVKAIVVACNTASAYALDTLEKEIDVPIIGVVKPGAKVAVEVTKNGRVGVIGTEGTIGSGIYSSYIHQIDPDVQVTGKACPLFVPLVEEGLWEDPVTDEIASRYLAELIDIGIDTLILGCTHYPLIRRTVARIMGDGVTLVNPAYETAVELKALLAQHSLLSPMPPALGENKYRFYVSDAAEKFKRFANSIIKYGILSAKTVRIEDY</sequence>
<dbReference type="SUPFAM" id="SSF53681">
    <property type="entry name" value="Aspartate/glutamate racemase"/>
    <property type="match status" value="2"/>
</dbReference>
<dbReference type="InterPro" id="IPR015942">
    <property type="entry name" value="Asp/Glu/hydantoin_racemase"/>
</dbReference>
<dbReference type="Proteomes" id="UP000886858">
    <property type="component" value="Unassembled WGS sequence"/>
</dbReference>
<dbReference type="HAMAP" id="MF_00258">
    <property type="entry name" value="Glu_racemase"/>
    <property type="match status" value="1"/>
</dbReference>
<keyword evidence="6 8" id="KW-0961">Cell wall biogenesis/degradation</keyword>
<evidence type="ECO:0000256" key="7">
    <source>
        <dbReference type="ARBA" id="ARBA00070053"/>
    </source>
</evidence>
<comment type="catalytic activity">
    <reaction evidence="1 8">
        <text>L-glutamate = D-glutamate</text>
        <dbReference type="Rhea" id="RHEA:12813"/>
        <dbReference type="ChEBI" id="CHEBI:29985"/>
        <dbReference type="ChEBI" id="CHEBI:29986"/>
        <dbReference type="EC" id="5.1.1.3"/>
    </reaction>
</comment>
<keyword evidence="4 8" id="KW-0573">Peptidoglycan synthesis</keyword>
<dbReference type="GO" id="GO:0071555">
    <property type="term" value="P:cell wall organization"/>
    <property type="evidence" value="ECO:0007669"/>
    <property type="project" value="UniProtKB-KW"/>
</dbReference>
<evidence type="ECO:0000313" key="10">
    <source>
        <dbReference type="Proteomes" id="UP000886858"/>
    </source>
</evidence>
<keyword evidence="3 8" id="KW-0133">Cell shape</keyword>
<feature type="active site" description="Proton donor/acceptor" evidence="8">
    <location>
        <position position="192"/>
    </location>
</feature>
<proteinExistence type="inferred from homology"/>
<reference evidence="9" key="2">
    <citation type="submission" date="2021-04" db="EMBL/GenBank/DDBJ databases">
        <authorList>
            <person name="Gilroy R."/>
        </authorList>
    </citation>
    <scope>NUCLEOTIDE SEQUENCE</scope>
    <source>
        <strain evidence="9">CHK179-7159</strain>
    </source>
</reference>
<evidence type="ECO:0000256" key="6">
    <source>
        <dbReference type="ARBA" id="ARBA00023316"/>
    </source>
</evidence>
<dbReference type="InterPro" id="IPR004391">
    <property type="entry name" value="Glu_race"/>
</dbReference>
<dbReference type="AlphaFoldDB" id="A0A9D2L0X7"/>
<evidence type="ECO:0000256" key="8">
    <source>
        <dbReference type="HAMAP-Rule" id="MF_00258"/>
    </source>
</evidence>
<dbReference type="PROSITE" id="PS00924">
    <property type="entry name" value="ASP_GLU_RACEMASE_2"/>
    <property type="match status" value="1"/>
</dbReference>
<gene>
    <name evidence="8 9" type="primary">murI</name>
    <name evidence="9" type="ORF">H9717_13690</name>
</gene>
<accession>A0A9D2L0X7</accession>
<dbReference type="Gene3D" id="3.40.50.1860">
    <property type="match status" value="2"/>
</dbReference>
<evidence type="ECO:0000256" key="4">
    <source>
        <dbReference type="ARBA" id="ARBA00022984"/>
    </source>
</evidence>
<protein>
    <recommendedName>
        <fullName evidence="7 8">Glutamate racemase</fullName>
        <ecNumber evidence="2 8">5.1.1.3</ecNumber>
    </recommendedName>
</protein>
<dbReference type="Pfam" id="PF01177">
    <property type="entry name" value="Asp_Glu_race"/>
    <property type="match status" value="1"/>
</dbReference>
<reference evidence="9" key="1">
    <citation type="journal article" date="2021" name="PeerJ">
        <title>Extensive microbial diversity within the chicken gut microbiome revealed by metagenomics and culture.</title>
        <authorList>
            <person name="Gilroy R."/>
            <person name="Ravi A."/>
            <person name="Getino M."/>
            <person name="Pursley I."/>
            <person name="Horton D.L."/>
            <person name="Alikhan N.F."/>
            <person name="Baker D."/>
            <person name="Gharbi K."/>
            <person name="Hall N."/>
            <person name="Watson M."/>
            <person name="Adriaenssens E.M."/>
            <person name="Foster-Nyarko E."/>
            <person name="Jarju S."/>
            <person name="Secka A."/>
            <person name="Antonio M."/>
            <person name="Oren A."/>
            <person name="Chaudhuri R.R."/>
            <person name="La Ragione R."/>
            <person name="Hildebrand F."/>
            <person name="Pallen M.J."/>
        </authorList>
    </citation>
    <scope>NUCLEOTIDE SEQUENCE</scope>
    <source>
        <strain evidence="9">CHK179-7159</strain>
    </source>
</reference>
<dbReference type="EMBL" id="DWYY01000155">
    <property type="protein sequence ID" value="HJA94138.1"/>
    <property type="molecule type" value="Genomic_DNA"/>
</dbReference>
<dbReference type="EC" id="5.1.1.3" evidence="2 8"/>
<comment type="similarity">
    <text evidence="8">Belongs to the aspartate/glutamate racemases family.</text>
</comment>
<dbReference type="FunFam" id="3.40.50.1860:FF:000002">
    <property type="entry name" value="Glutamate racemase"/>
    <property type="match status" value="1"/>
</dbReference>
<evidence type="ECO:0000256" key="2">
    <source>
        <dbReference type="ARBA" id="ARBA00013090"/>
    </source>
</evidence>
<name>A0A9D2L0X7_9FIRM</name>
<organism evidence="9 10">
    <name type="scientific">Candidatus Eisenbergiella merdipullorum</name>
    <dbReference type="NCBI Taxonomy" id="2838553"/>
    <lineage>
        <taxon>Bacteria</taxon>
        <taxon>Bacillati</taxon>
        <taxon>Bacillota</taxon>
        <taxon>Clostridia</taxon>
        <taxon>Lachnospirales</taxon>
        <taxon>Lachnospiraceae</taxon>
        <taxon>Eisenbergiella</taxon>
    </lineage>
</organism>
<dbReference type="NCBIfam" id="TIGR00067">
    <property type="entry name" value="glut_race"/>
    <property type="match status" value="1"/>
</dbReference>
<keyword evidence="5 8" id="KW-0413">Isomerase</keyword>
<dbReference type="InterPro" id="IPR001920">
    <property type="entry name" value="Asp/Glu_race"/>
</dbReference>
<feature type="binding site" evidence="8">
    <location>
        <begin position="82"/>
        <end position="83"/>
    </location>
    <ligand>
        <name>substrate</name>
    </ligand>
</feature>
<comment type="pathway">
    <text evidence="8">Cell wall biogenesis; peptidoglycan biosynthesis.</text>
</comment>
<dbReference type="PROSITE" id="PS00923">
    <property type="entry name" value="ASP_GLU_RACEMASE_1"/>
    <property type="match status" value="1"/>
</dbReference>
<comment type="caution">
    <text evidence="9">The sequence shown here is derived from an EMBL/GenBank/DDBJ whole genome shotgun (WGS) entry which is preliminary data.</text>
</comment>
<evidence type="ECO:0000313" key="9">
    <source>
        <dbReference type="EMBL" id="HJA94138.1"/>
    </source>
</evidence>
<evidence type="ECO:0000256" key="1">
    <source>
        <dbReference type="ARBA" id="ARBA00001602"/>
    </source>
</evidence>
<dbReference type="GO" id="GO:0008881">
    <property type="term" value="F:glutamate racemase activity"/>
    <property type="evidence" value="ECO:0007669"/>
    <property type="project" value="UniProtKB-UniRule"/>
</dbReference>
<evidence type="ECO:0000256" key="3">
    <source>
        <dbReference type="ARBA" id="ARBA00022960"/>
    </source>
</evidence>
<dbReference type="PANTHER" id="PTHR21198">
    <property type="entry name" value="GLUTAMATE RACEMASE"/>
    <property type="match status" value="1"/>
</dbReference>
<dbReference type="GO" id="GO:0009252">
    <property type="term" value="P:peptidoglycan biosynthetic process"/>
    <property type="evidence" value="ECO:0007669"/>
    <property type="project" value="UniProtKB-UniRule"/>
</dbReference>
<comment type="function">
    <text evidence="8">Provides the (R)-glutamate required for cell wall biosynthesis.</text>
</comment>
<dbReference type="GO" id="GO:0008360">
    <property type="term" value="P:regulation of cell shape"/>
    <property type="evidence" value="ECO:0007669"/>
    <property type="project" value="UniProtKB-KW"/>
</dbReference>
<evidence type="ECO:0000256" key="5">
    <source>
        <dbReference type="ARBA" id="ARBA00023235"/>
    </source>
</evidence>
<dbReference type="InterPro" id="IPR018187">
    <property type="entry name" value="Asp/Glu_racemase_AS_1"/>
</dbReference>
<dbReference type="PANTHER" id="PTHR21198:SF2">
    <property type="entry name" value="GLUTAMATE RACEMASE"/>
    <property type="match status" value="1"/>
</dbReference>
<dbReference type="InterPro" id="IPR033134">
    <property type="entry name" value="Asp/Glu_racemase_AS_2"/>
</dbReference>